<comment type="caution">
    <text evidence="1">The sequence shown here is derived from an EMBL/GenBank/DDBJ whole genome shotgun (WGS) entry which is preliminary data.</text>
</comment>
<evidence type="ECO:0000313" key="1">
    <source>
        <dbReference type="EMBL" id="KAJ8049700.1"/>
    </source>
</evidence>
<evidence type="ECO:0000313" key="2">
    <source>
        <dbReference type="Proteomes" id="UP001152320"/>
    </source>
</evidence>
<name>A0A9Q1CRX9_HOLLE</name>
<dbReference type="Proteomes" id="UP001152320">
    <property type="component" value="Chromosome 1"/>
</dbReference>
<dbReference type="EMBL" id="JAIZAY010000001">
    <property type="protein sequence ID" value="KAJ8049700.1"/>
    <property type="molecule type" value="Genomic_DNA"/>
</dbReference>
<proteinExistence type="predicted"/>
<sequence>MGRGSRRDAPVLIRYTPIWDDYIPVLMSSMFETDEEENQKFFLTAKFETLGRRDIFIFAFTRNQDPLSTMAEEVATIFRDSGESMKTDGFQYGGEIGQVALFSGVALITLSYGRRWWLLFEGLLSLAIAGMTVASPKFAFETAMGSLIGEYDDCHNIVIRGYGILFLVRSGRLLFCQNSTDKRGVSVILEGLSMEVQRGLSALFIK</sequence>
<keyword evidence="2" id="KW-1185">Reference proteome</keyword>
<accession>A0A9Q1CRX9</accession>
<organism evidence="1 2">
    <name type="scientific">Holothuria leucospilota</name>
    <name type="common">Black long sea cucumber</name>
    <name type="synonym">Mertensiothuria leucospilota</name>
    <dbReference type="NCBI Taxonomy" id="206669"/>
    <lineage>
        <taxon>Eukaryota</taxon>
        <taxon>Metazoa</taxon>
        <taxon>Echinodermata</taxon>
        <taxon>Eleutherozoa</taxon>
        <taxon>Echinozoa</taxon>
        <taxon>Holothuroidea</taxon>
        <taxon>Aspidochirotacea</taxon>
        <taxon>Aspidochirotida</taxon>
        <taxon>Holothuriidae</taxon>
        <taxon>Holothuria</taxon>
    </lineage>
</organism>
<protein>
    <submittedName>
        <fullName evidence="1">Uncharacterized protein</fullName>
    </submittedName>
</protein>
<dbReference type="AlphaFoldDB" id="A0A9Q1CRX9"/>
<reference evidence="1" key="1">
    <citation type="submission" date="2021-10" db="EMBL/GenBank/DDBJ databases">
        <title>Tropical sea cucumber genome reveals ecological adaptation and Cuvierian tubules defense mechanism.</title>
        <authorList>
            <person name="Chen T."/>
        </authorList>
    </citation>
    <scope>NUCLEOTIDE SEQUENCE</scope>
    <source>
        <strain evidence="1">Nanhai2018</strain>
        <tissue evidence="1">Muscle</tissue>
    </source>
</reference>
<gene>
    <name evidence="1" type="ORF">HOLleu_02554</name>
</gene>